<evidence type="ECO:0000313" key="2">
    <source>
        <dbReference type="EMBL" id="TMJ01665.1"/>
    </source>
</evidence>
<organism evidence="2 3">
    <name type="scientific">Candidatus Segetimicrobium genomatis</name>
    <dbReference type="NCBI Taxonomy" id="2569760"/>
    <lineage>
        <taxon>Bacteria</taxon>
        <taxon>Bacillati</taxon>
        <taxon>Candidatus Sysuimicrobiota</taxon>
        <taxon>Candidatus Sysuimicrobiia</taxon>
        <taxon>Candidatus Sysuimicrobiales</taxon>
        <taxon>Candidatus Segetimicrobiaceae</taxon>
        <taxon>Candidatus Segetimicrobium</taxon>
    </lineage>
</organism>
<evidence type="ECO:0000256" key="1">
    <source>
        <dbReference type="SAM" id="Coils"/>
    </source>
</evidence>
<gene>
    <name evidence="2" type="ORF">E6H01_07695</name>
</gene>
<dbReference type="EMBL" id="VBAL01000093">
    <property type="protein sequence ID" value="TMJ01665.1"/>
    <property type="molecule type" value="Genomic_DNA"/>
</dbReference>
<protein>
    <submittedName>
        <fullName evidence="2">Glycosyltransferase family 1 protein</fullName>
    </submittedName>
</protein>
<accession>A0A537L101</accession>
<dbReference type="Proteomes" id="UP000319353">
    <property type="component" value="Unassembled WGS sequence"/>
</dbReference>
<proteinExistence type="predicted"/>
<name>A0A537L101_9BACT</name>
<sequence length="396" mass="44220">MSLTVCLAPAKTIDYPEGSGHLWVYLQWALALRALGCRVIWLEGVDPSAGGMPQATKPRHLRAGDPRKLVPMLRARLQPYGLAESLALFSLTGDPLPPDVAGMALDLDAAATADLLVNLWHSLPARVVRRFRRSAFVDTDPGLLQIWMSTGDIAVAPHDLYFTIGETVGAPGARFPDCGLRWHYTPPPVFLPEWPQTAAEPGAPYTTLTHWWGGTFEYRGVTFSNEKRAAFLEFARLPYTTSARLELAICLGRHYEEWRGQMEPLGWTIREAWDVSATPDHYRAYIQQSRGEFSCAKPAYVTLQAGWISDRTICYLASGKPAIIQRTGPSRFLPDADGLFRFRDLDEAVRALDTAESEYDRHCRQARALAEEHFDARRVVGRVLEHAVGDRVPHSV</sequence>
<dbReference type="AlphaFoldDB" id="A0A537L101"/>
<evidence type="ECO:0000313" key="3">
    <source>
        <dbReference type="Proteomes" id="UP000319353"/>
    </source>
</evidence>
<reference evidence="2 3" key="1">
    <citation type="journal article" date="2019" name="Nat. Microbiol.">
        <title>Mediterranean grassland soil C-N compound turnover is dependent on rainfall and depth, and is mediated by genomically divergent microorganisms.</title>
        <authorList>
            <person name="Diamond S."/>
            <person name="Andeer P.F."/>
            <person name="Li Z."/>
            <person name="Crits-Christoph A."/>
            <person name="Burstein D."/>
            <person name="Anantharaman K."/>
            <person name="Lane K.R."/>
            <person name="Thomas B.C."/>
            <person name="Pan C."/>
            <person name="Northen T.R."/>
            <person name="Banfield J.F."/>
        </authorList>
    </citation>
    <scope>NUCLEOTIDE SEQUENCE [LARGE SCALE GENOMIC DNA]</scope>
    <source>
        <strain evidence="2">NP_4</strain>
    </source>
</reference>
<keyword evidence="1" id="KW-0175">Coiled coil</keyword>
<keyword evidence="2" id="KW-0808">Transferase</keyword>
<comment type="caution">
    <text evidence="2">The sequence shown here is derived from an EMBL/GenBank/DDBJ whole genome shotgun (WGS) entry which is preliminary data.</text>
</comment>
<dbReference type="GO" id="GO:0016740">
    <property type="term" value="F:transferase activity"/>
    <property type="evidence" value="ECO:0007669"/>
    <property type="project" value="UniProtKB-KW"/>
</dbReference>
<feature type="coiled-coil region" evidence="1">
    <location>
        <begin position="345"/>
        <end position="372"/>
    </location>
</feature>